<evidence type="ECO:0000313" key="1">
    <source>
        <dbReference type="EMBL" id="KAJ5247058.1"/>
    </source>
</evidence>
<name>A0A9W9TXZ6_9EURO</name>
<evidence type="ECO:0000313" key="2">
    <source>
        <dbReference type="Proteomes" id="UP001150941"/>
    </source>
</evidence>
<dbReference type="RefSeq" id="XP_058334479.1">
    <property type="nucleotide sequence ID" value="XM_058471338.1"/>
</dbReference>
<organism evidence="1 2">
    <name type="scientific">Penicillium chermesinum</name>
    <dbReference type="NCBI Taxonomy" id="63820"/>
    <lineage>
        <taxon>Eukaryota</taxon>
        <taxon>Fungi</taxon>
        <taxon>Dikarya</taxon>
        <taxon>Ascomycota</taxon>
        <taxon>Pezizomycotina</taxon>
        <taxon>Eurotiomycetes</taxon>
        <taxon>Eurotiomycetidae</taxon>
        <taxon>Eurotiales</taxon>
        <taxon>Aspergillaceae</taxon>
        <taxon>Penicillium</taxon>
    </lineage>
</organism>
<proteinExistence type="predicted"/>
<protein>
    <submittedName>
        <fullName evidence="1">Uncharacterized protein</fullName>
    </submittedName>
</protein>
<gene>
    <name evidence="1" type="ORF">N7468_002041</name>
</gene>
<comment type="caution">
    <text evidence="1">The sequence shown here is derived from an EMBL/GenBank/DDBJ whole genome shotgun (WGS) entry which is preliminary data.</text>
</comment>
<reference evidence="1" key="1">
    <citation type="submission" date="2022-11" db="EMBL/GenBank/DDBJ databases">
        <authorList>
            <person name="Petersen C."/>
        </authorList>
    </citation>
    <scope>NUCLEOTIDE SEQUENCE</scope>
    <source>
        <strain evidence="1">IBT 19713</strain>
    </source>
</reference>
<dbReference type="GeneID" id="83198641"/>
<accession>A0A9W9TXZ6</accession>
<reference evidence="1" key="2">
    <citation type="journal article" date="2023" name="IMA Fungus">
        <title>Comparative genomic study of the Penicillium genus elucidates a diverse pangenome and 15 lateral gene transfer events.</title>
        <authorList>
            <person name="Petersen C."/>
            <person name="Sorensen T."/>
            <person name="Nielsen M.R."/>
            <person name="Sondergaard T.E."/>
            <person name="Sorensen J.L."/>
            <person name="Fitzpatrick D.A."/>
            <person name="Frisvad J.C."/>
            <person name="Nielsen K.L."/>
        </authorList>
    </citation>
    <scope>NUCLEOTIDE SEQUENCE</scope>
    <source>
        <strain evidence="1">IBT 19713</strain>
    </source>
</reference>
<sequence length="124" mass="13531">MDPFTYTLTREPAAAKMTFQKAPTLENAHPHTDRVAALTRGLRQGRVDHKPYPRLEHESAYKAPVMSEAGDVCSMASITNAYARGDAKHVTSCMSIPAACADSTEDVSFFVFTDEEGQLAPNIV</sequence>
<dbReference type="AlphaFoldDB" id="A0A9W9TXZ6"/>
<keyword evidence="2" id="KW-1185">Reference proteome</keyword>
<dbReference type="EMBL" id="JAPQKS010000002">
    <property type="protein sequence ID" value="KAJ5247058.1"/>
    <property type="molecule type" value="Genomic_DNA"/>
</dbReference>
<dbReference type="Proteomes" id="UP001150941">
    <property type="component" value="Unassembled WGS sequence"/>
</dbReference>